<protein>
    <recommendedName>
        <fullName evidence="1">Transposase Tc1-like domain-containing protein</fullName>
    </recommendedName>
</protein>
<accession>A0ABN9RXY9</accession>
<evidence type="ECO:0000313" key="3">
    <source>
        <dbReference type="Proteomes" id="UP001189429"/>
    </source>
</evidence>
<reference evidence="2" key="1">
    <citation type="submission" date="2023-10" db="EMBL/GenBank/DDBJ databases">
        <authorList>
            <person name="Chen Y."/>
            <person name="Shah S."/>
            <person name="Dougan E. K."/>
            <person name="Thang M."/>
            <person name="Chan C."/>
        </authorList>
    </citation>
    <scope>NUCLEOTIDE SEQUENCE [LARGE SCALE GENOMIC DNA]</scope>
</reference>
<feature type="non-terminal residue" evidence="2">
    <location>
        <position position="1230"/>
    </location>
</feature>
<dbReference type="Proteomes" id="UP001189429">
    <property type="component" value="Unassembled WGS sequence"/>
</dbReference>
<evidence type="ECO:0000313" key="2">
    <source>
        <dbReference type="EMBL" id="CAK0821965.1"/>
    </source>
</evidence>
<organism evidence="2 3">
    <name type="scientific">Prorocentrum cordatum</name>
    <dbReference type="NCBI Taxonomy" id="2364126"/>
    <lineage>
        <taxon>Eukaryota</taxon>
        <taxon>Sar</taxon>
        <taxon>Alveolata</taxon>
        <taxon>Dinophyceae</taxon>
        <taxon>Prorocentrales</taxon>
        <taxon>Prorocentraceae</taxon>
        <taxon>Prorocentrum</taxon>
    </lineage>
</organism>
<dbReference type="Pfam" id="PF01498">
    <property type="entry name" value="HTH_Tnp_Tc3_2"/>
    <property type="match status" value="1"/>
</dbReference>
<sequence>MGVKRIAAALSRSTDTVSKHLFKKNTTKKSKGRPKHSIRTPKGFLAAQRAYKKLLKSSGGTKEVTAAMLKSEMKLKCHIKTVRRAFAENGYQFRPLHEKPDLSDVDKKERLQWAREHKRRSPSQWSQYVHACIDNKVFQVLPNAKYRKVAAKRKVRGVYRKRKRDFSVGHVKPSNPKVLGLAQIGDRAAATQRQVLKQSSGRGSVTIACAIGAGKVLMWHQVVGRAYPSVRGKFRVMEDNDPTGYKSRSGMAAKKSAGIQTLDLPKRSPDLMPLDFAFWANLNKRMRGQEKDWPASKTETRAQYLARLRRTALATPSEYIHSIMGSLHKRCGVLVEAKGGHFAEGVPGPACGASGTLAPDADPAWFASHRGQGAAPVGVKKLVAFKKHHAPVAGVRRAHYHVALHLGKKSKFLTAKTALLNRYQLASHWSCSHDGHWSAVGHCANATPKKPRSALDVDYLAWPADHPPLSAAKREPTTACALEKRRTAREQVEGEKGKPEPRVEEVDLWPIVVRSGIRNTPDDPHAVRKLMAYAKTSCSHKVVAWMFKNEHVLEKIIDMAWAWENVDSFLEDATKPVMQQFKEALRTPCVCGGRWLHRVRESLSMNRIDVPDLCSSILLSLKHGRSEAAPVVTLAGRFGGEGKSLLFSAVRPLFGGEHVQERPGGGQFSLHGLDKAKAAVLDEWMFIDEDLPLSIQLLWLEGKPVPITMPQNQHVGHKVYMGSAPIFVTCPVTALAGLSSESSQRPQGQACMLLRRLKLYLFTVPIPKPPAPKLVPCPRCFSTLVTSEEVRDAFLDCCGAPDAAPAWLASHRGQGAAPVGVKKLVVFKEYHAPVAGVRRAHYRVALHLGKKSKFLTVKRALLNRYQLASHWSCSHDGYWSAVGYCANATPKKPRSSLDVDYLAWPADHPPLSAAKREPTTARALEKRRTAREQVEGEKGKPEPRVEEVDLWPIVVRSGIRNTPGDPHAVRKLMAYAKTSCSHKVVDWMFKNEHVLEKIIDKAWARENVDSFLEDATKPVMQQFKEALRTPCVCGGRWLHRVRESLSMNRIDVPDLCSSILMSLKHGRSEAAPGVTLAGRFGGEGKSLLFSAVRPLFGGEHVQERPGGGQFCLRGLDKAKAAVLDEWMFIDEDLPLSIQLLWLEGKPVPITMPQNQHVGHKVYMGSAPIFVPCPETALAGLSSESSQRPQGQAGMLLRRLKLYLFTVPIPKPPAPKLVPCPRCFSTLVTSE</sequence>
<keyword evidence="3" id="KW-1185">Reference proteome</keyword>
<evidence type="ECO:0000259" key="1">
    <source>
        <dbReference type="Pfam" id="PF01498"/>
    </source>
</evidence>
<comment type="caution">
    <text evidence="2">The sequence shown here is derived from an EMBL/GenBank/DDBJ whole genome shotgun (WGS) entry which is preliminary data.</text>
</comment>
<proteinExistence type="predicted"/>
<dbReference type="InterPro" id="IPR036397">
    <property type="entry name" value="RNaseH_sf"/>
</dbReference>
<feature type="domain" description="Transposase Tc1-like" evidence="1">
    <location>
        <begin position="63"/>
        <end position="118"/>
    </location>
</feature>
<name>A0ABN9RXY9_9DINO</name>
<dbReference type="Gene3D" id="3.30.420.10">
    <property type="entry name" value="Ribonuclease H-like superfamily/Ribonuclease H"/>
    <property type="match status" value="1"/>
</dbReference>
<gene>
    <name evidence="2" type="ORF">PCOR1329_LOCUS23096</name>
</gene>
<dbReference type="EMBL" id="CAUYUJ010007780">
    <property type="protein sequence ID" value="CAK0821965.1"/>
    <property type="molecule type" value="Genomic_DNA"/>
</dbReference>
<dbReference type="InterPro" id="IPR002492">
    <property type="entry name" value="Transposase_Tc1-like"/>
</dbReference>